<comment type="caution">
    <text evidence="9">The sequence shown here is derived from an EMBL/GenBank/DDBJ whole genome shotgun (WGS) entry which is preliminary data.</text>
</comment>
<protein>
    <submittedName>
        <fullName evidence="9">Uncharacterized membrane protein YjjP, DUF1212 family</fullName>
    </submittedName>
</protein>
<evidence type="ECO:0000313" key="9">
    <source>
        <dbReference type="EMBL" id="SEB68751.1"/>
    </source>
</evidence>
<keyword evidence="3 7" id="KW-0812">Transmembrane</keyword>
<evidence type="ECO:0000259" key="8">
    <source>
        <dbReference type="Pfam" id="PF06738"/>
    </source>
</evidence>
<accession>A0AB38A6K2</accession>
<evidence type="ECO:0000256" key="5">
    <source>
        <dbReference type="ARBA" id="ARBA00023136"/>
    </source>
</evidence>
<dbReference type="InterPro" id="IPR050539">
    <property type="entry name" value="ThrE_Dicarb/AminoAcid_Exp"/>
</dbReference>
<comment type="similarity">
    <text evidence="6">Belongs to the ThrE exporter (TC 2.A.79) family.</text>
</comment>
<evidence type="ECO:0000256" key="7">
    <source>
        <dbReference type="SAM" id="Phobius"/>
    </source>
</evidence>
<evidence type="ECO:0000313" key="10">
    <source>
        <dbReference type="Proteomes" id="UP000183687"/>
    </source>
</evidence>
<gene>
    <name evidence="9" type="ORF">SAMN04489746_0878</name>
</gene>
<evidence type="ECO:0000256" key="2">
    <source>
        <dbReference type="ARBA" id="ARBA00022475"/>
    </source>
</evidence>
<feature type="transmembrane region" description="Helical" evidence="7">
    <location>
        <begin position="153"/>
        <end position="170"/>
    </location>
</feature>
<comment type="subcellular location">
    <subcellularLocation>
        <location evidence="1">Cell membrane</location>
        <topology evidence="1">Multi-pass membrane protein</topology>
    </subcellularLocation>
</comment>
<keyword evidence="2" id="KW-1003">Cell membrane</keyword>
<name>A0AB38A6K2_9ACTN</name>
<dbReference type="InterPro" id="IPR010619">
    <property type="entry name" value="ThrE-like_N"/>
</dbReference>
<feature type="domain" description="Threonine/serine exporter-like N-terminal" evidence="8">
    <location>
        <begin position="23"/>
        <end position="258"/>
    </location>
</feature>
<proteinExistence type="inferred from homology"/>
<keyword evidence="4 7" id="KW-1133">Transmembrane helix</keyword>
<feature type="transmembrane region" description="Helical" evidence="7">
    <location>
        <begin position="206"/>
        <end position="226"/>
    </location>
</feature>
<organism evidence="9 10">
    <name type="scientific">Atopobium minutum</name>
    <dbReference type="NCBI Taxonomy" id="1381"/>
    <lineage>
        <taxon>Bacteria</taxon>
        <taxon>Bacillati</taxon>
        <taxon>Actinomycetota</taxon>
        <taxon>Coriobacteriia</taxon>
        <taxon>Coriobacteriales</taxon>
        <taxon>Atopobiaceae</taxon>
        <taxon>Atopobium</taxon>
    </lineage>
</organism>
<dbReference type="Pfam" id="PF06738">
    <property type="entry name" value="ThrE"/>
    <property type="match status" value="1"/>
</dbReference>
<reference evidence="9 10" key="1">
    <citation type="submission" date="2016-10" db="EMBL/GenBank/DDBJ databases">
        <authorList>
            <person name="Varghese N."/>
            <person name="Submissions S."/>
        </authorList>
    </citation>
    <scope>NUCLEOTIDE SEQUENCE [LARGE SCALE GENOMIC DNA]</scope>
    <source>
        <strain evidence="9 10">DSM 20586</strain>
    </source>
</reference>
<dbReference type="GO" id="GO:0022857">
    <property type="term" value="F:transmembrane transporter activity"/>
    <property type="evidence" value="ECO:0007669"/>
    <property type="project" value="InterPro"/>
</dbReference>
<dbReference type="PANTHER" id="PTHR34390">
    <property type="entry name" value="UPF0442 PROTEIN YJJB-RELATED"/>
    <property type="match status" value="1"/>
</dbReference>
<sequence length="267" mass="28882">MSLVPTMILGRSMDKTDELLDFMLSFSKEALQAGATVEYVEKALKRISQAYEMKEMSSITTSNFIVLSACSSDGMHHTRQTSIEGSVIHLAKLWHLNHLRIQVCENTPAPKELMDMLGSVFEKHEFPKIITMPAQVIAFTCICILIGGSVRDALATVVCATAVCVVFEVLNHFKIDAIVSNALGMFVATCITIFAVRAGFGDSGSMVVITISLMMIPGIPLANAFSSLVRGNEMNGSLLLVRVTLESLMLALGTYAAVLLLGGLTSW</sequence>
<dbReference type="PANTHER" id="PTHR34390:SF2">
    <property type="entry name" value="SUCCINATE TRANSPORTER SUBUNIT YJJP-RELATED"/>
    <property type="match status" value="1"/>
</dbReference>
<evidence type="ECO:0000256" key="1">
    <source>
        <dbReference type="ARBA" id="ARBA00004651"/>
    </source>
</evidence>
<dbReference type="GO" id="GO:0005886">
    <property type="term" value="C:plasma membrane"/>
    <property type="evidence" value="ECO:0007669"/>
    <property type="project" value="UniProtKB-SubCell"/>
</dbReference>
<feature type="transmembrane region" description="Helical" evidence="7">
    <location>
        <begin position="238"/>
        <end position="261"/>
    </location>
</feature>
<dbReference type="GO" id="GO:0015744">
    <property type="term" value="P:succinate transport"/>
    <property type="evidence" value="ECO:0007669"/>
    <property type="project" value="TreeGrafter"/>
</dbReference>
<evidence type="ECO:0000256" key="6">
    <source>
        <dbReference type="ARBA" id="ARBA00034125"/>
    </source>
</evidence>
<evidence type="ECO:0000256" key="3">
    <source>
        <dbReference type="ARBA" id="ARBA00022692"/>
    </source>
</evidence>
<dbReference type="AlphaFoldDB" id="A0AB38A6K2"/>
<dbReference type="Proteomes" id="UP000183687">
    <property type="component" value="Unassembled WGS sequence"/>
</dbReference>
<feature type="transmembrane region" description="Helical" evidence="7">
    <location>
        <begin position="129"/>
        <end position="147"/>
    </location>
</feature>
<evidence type="ECO:0000256" key="4">
    <source>
        <dbReference type="ARBA" id="ARBA00022989"/>
    </source>
</evidence>
<keyword evidence="5 7" id="KW-0472">Membrane</keyword>
<dbReference type="EMBL" id="FNSH01000001">
    <property type="protein sequence ID" value="SEB68751.1"/>
    <property type="molecule type" value="Genomic_DNA"/>
</dbReference>
<feature type="transmembrane region" description="Helical" evidence="7">
    <location>
        <begin position="182"/>
        <end position="200"/>
    </location>
</feature>